<proteinExistence type="predicted"/>
<organism evidence="1 2">
    <name type="scientific">Plakobranchus ocellatus</name>
    <dbReference type="NCBI Taxonomy" id="259542"/>
    <lineage>
        <taxon>Eukaryota</taxon>
        <taxon>Metazoa</taxon>
        <taxon>Spiralia</taxon>
        <taxon>Lophotrochozoa</taxon>
        <taxon>Mollusca</taxon>
        <taxon>Gastropoda</taxon>
        <taxon>Heterobranchia</taxon>
        <taxon>Euthyneura</taxon>
        <taxon>Panpulmonata</taxon>
        <taxon>Sacoglossa</taxon>
        <taxon>Placobranchoidea</taxon>
        <taxon>Plakobranchidae</taxon>
        <taxon>Plakobranchus</taxon>
    </lineage>
</organism>
<keyword evidence="2" id="KW-1185">Reference proteome</keyword>
<evidence type="ECO:0000313" key="1">
    <source>
        <dbReference type="EMBL" id="GFN90166.1"/>
    </source>
</evidence>
<reference evidence="1 2" key="1">
    <citation type="journal article" date="2021" name="Elife">
        <title>Chloroplast acquisition without the gene transfer in kleptoplastic sea slugs, Plakobranchus ocellatus.</title>
        <authorList>
            <person name="Maeda T."/>
            <person name="Takahashi S."/>
            <person name="Yoshida T."/>
            <person name="Shimamura S."/>
            <person name="Takaki Y."/>
            <person name="Nagai Y."/>
            <person name="Toyoda A."/>
            <person name="Suzuki Y."/>
            <person name="Arimoto A."/>
            <person name="Ishii H."/>
            <person name="Satoh N."/>
            <person name="Nishiyama T."/>
            <person name="Hasebe M."/>
            <person name="Maruyama T."/>
            <person name="Minagawa J."/>
            <person name="Obokata J."/>
            <person name="Shigenobu S."/>
        </authorList>
    </citation>
    <scope>NUCLEOTIDE SEQUENCE [LARGE SCALE GENOMIC DNA]</scope>
</reference>
<dbReference type="EMBL" id="BLXT01001997">
    <property type="protein sequence ID" value="GFN90166.1"/>
    <property type="molecule type" value="Genomic_DNA"/>
</dbReference>
<name>A0AAV3Z4H4_9GAST</name>
<protein>
    <submittedName>
        <fullName evidence="1">Uncharacterized protein</fullName>
    </submittedName>
</protein>
<dbReference type="AlphaFoldDB" id="A0AAV3Z4H4"/>
<accession>A0AAV3Z4H4</accession>
<sequence length="77" mass="8526">MLVGAATTRVQTLHEKATRPLRVPSLESHGGVHHGQLISLQQEDSAIQGLEDVKKIVRTEITRAPFAEQLQSMSQIR</sequence>
<evidence type="ECO:0000313" key="2">
    <source>
        <dbReference type="Proteomes" id="UP000735302"/>
    </source>
</evidence>
<dbReference type="Proteomes" id="UP000735302">
    <property type="component" value="Unassembled WGS sequence"/>
</dbReference>
<gene>
    <name evidence="1" type="ORF">PoB_001667200</name>
</gene>
<comment type="caution">
    <text evidence="1">The sequence shown here is derived from an EMBL/GenBank/DDBJ whole genome shotgun (WGS) entry which is preliminary data.</text>
</comment>